<sequence length="261" mass="28402">MRASSRASLCRPCGLALARPPRVLRRPRSTPSAASASPEGAGAAAAAPLTAQQEEDRFHEAYAKAFTVSQLYNVNRPPPVPLTEYEQRRKRRDAEEILAAAKKQGKAQDAVKEGLQQLEALLPDIVDLNRMRARDWVGLALDVNGVAAKLILLKTLYPNADVFSMVTLRPKTLLQSEAAMQADGGEVLRLLSKAKDVCAIVQAVPELTDPTQLGRSLVWLRAAFPGQDPVALLQENPLILRNIGESNVEDSAEYGEMTTKD</sequence>
<evidence type="ECO:0000313" key="2">
    <source>
        <dbReference type="EMBL" id="KIZ04581.1"/>
    </source>
</evidence>
<dbReference type="GeneID" id="25736249"/>
<dbReference type="KEGG" id="mng:MNEG_3371"/>
<name>A0A0D2NHY3_9CHLO</name>
<keyword evidence="3" id="KW-1185">Reference proteome</keyword>
<dbReference type="OrthoDB" id="543987at2759"/>
<reference evidence="2 3" key="1">
    <citation type="journal article" date="2013" name="BMC Genomics">
        <title>Reconstruction of the lipid metabolism for the microalga Monoraphidium neglectum from its genome sequence reveals characteristics suitable for biofuel production.</title>
        <authorList>
            <person name="Bogen C."/>
            <person name="Al-Dilaimi A."/>
            <person name="Albersmeier A."/>
            <person name="Wichmann J."/>
            <person name="Grundmann M."/>
            <person name="Rupp O."/>
            <person name="Lauersen K.J."/>
            <person name="Blifernez-Klassen O."/>
            <person name="Kalinowski J."/>
            <person name="Goesmann A."/>
            <person name="Mussgnug J.H."/>
            <person name="Kruse O."/>
        </authorList>
    </citation>
    <scope>NUCLEOTIDE SEQUENCE [LARGE SCALE GENOMIC DNA]</scope>
    <source>
        <strain evidence="2 3">SAG 48.87</strain>
    </source>
</reference>
<protein>
    <submittedName>
        <fullName evidence="2">Uncharacterized protein</fullName>
    </submittedName>
</protein>
<feature type="region of interest" description="Disordered" evidence="1">
    <location>
        <begin position="20"/>
        <end position="51"/>
    </location>
</feature>
<accession>A0A0D2NHY3</accession>
<gene>
    <name evidence="2" type="ORF">MNEG_3371</name>
</gene>
<proteinExistence type="predicted"/>
<organism evidence="2 3">
    <name type="scientific">Monoraphidium neglectum</name>
    <dbReference type="NCBI Taxonomy" id="145388"/>
    <lineage>
        <taxon>Eukaryota</taxon>
        <taxon>Viridiplantae</taxon>
        <taxon>Chlorophyta</taxon>
        <taxon>core chlorophytes</taxon>
        <taxon>Chlorophyceae</taxon>
        <taxon>CS clade</taxon>
        <taxon>Sphaeropleales</taxon>
        <taxon>Selenastraceae</taxon>
        <taxon>Monoraphidium</taxon>
    </lineage>
</organism>
<feature type="compositionally biased region" description="Low complexity" evidence="1">
    <location>
        <begin position="29"/>
        <end position="51"/>
    </location>
</feature>
<dbReference type="EMBL" id="KK100642">
    <property type="protein sequence ID" value="KIZ04581.1"/>
    <property type="molecule type" value="Genomic_DNA"/>
</dbReference>
<dbReference type="RefSeq" id="XP_013903600.1">
    <property type="nucleotide sequence ID" value="XM_014048146.1"/>
</dbReference>
<evidence type="ECO:0000313" key="3">
    <source>
        <dbReference type="Proteomes" id="UP000054498"/>
    </source>
</evidence>
<dbReference type="AlphaFoldDB" id="A0A0D2NHY3"/>
<evidence type="ECO:0000256" key="1">
    <source>
        <dbReference type="SAM" id="MobiDB-lite"/>
    </source>
</evidence>
<dbReference type="Proteomes" id="UP000054498">
    <property type="component" value="Unassembled WGS sequence"/>
</dbReference>